<dbReference type="GO" id="GO:0005694">
    <property type="term" value="C:chromosome"/>
    <property type="evidence" value="ECO:0007669"/>
    <property type="project" value="InterPro"/>
</dbReference>
<dbReference type="InterPro" id="IPR010935">
    <property type="entry name" value="SMC_hinge"/>
</dbReference>
<feature type="coiled-coil region" evidence="1">
    <location>
        <begin position="176"/>
        <end position="238"/>
    </location>
</feature>
<protein>
    <submittedName>
        <fullName evidence="3 4">Structural maintenance of chromosomes smc3</fullName>
    </submittedName>
</protein>
<accession>A0A084VJ75</accession>
<dbReference type="GO" id="GO:0051276">
    <property type="term" value="P:chromosome organization"/>
    <property type="evidence" value="ECO:0007669"/>
    <property type="project" value="InterPro"/>
</dbReference>
<name>A0A084VJ75_ANOSI</name>
<keyword evidence="5" id="KW-1185">Reference proteome</keyword>
<dbReference type="Gene3D" id="3.30.70.1620">
    <property type="match status" value="1"/>
</dbReference>
<dbReference type="EMBL" id="ATLV01013474">
    <property type="status" value="NOT_ANNOTATED_CDS"/>
    <property type="molecule type" value="Genomic_DNA"/>
</dbReference>
<dbReference type="SUPFAM" id="SSF75553">
    <property type="entry name" value="Smc hinge domain"/>
    <property type="match status" value="1"/>
</dbReference>
<keyword evidence="1" id="KW-0175">Coiled coil</keyword>
<evidence type="ECO:0000313" key="4">
    <source>
        <dbReference type="EnsemblMetazoa" id="ASIC005286-PA"/>
    </source>
</evidence>
<sequence length="760" mass="88569">MGGLSNESPYYIVKQGKINQLATARPSQLLQVLLEVSGIRSYNEQRESSLASMKQTECDMKIVLESRARHDDEIKVLKQELMEFEQYEKLDKTRRVLNYVMLYKEKTEIGNELNSLGQASDKLKEKRHLLAKQKVELMQRSDSVRKQLKQLQGIESSVAEEKSSISKEHHRNVQIKTNLELKVEDLTKDLASKSQRQAHSQMQLDKLNKKIQEQEAKLNELVRQCSELHHQEDNLTSELKHKEQMRGEHLDKQRRGVQFATRVERDRWLKEEIASLKKQIHTNTIYVSEQENELDQRKKKIVLMEQKMDDYNTTFQKISQRMDSYKAQINELKVKRDDLLQQQQNLWEQISRVQQELAKRKEDVRKMEQMLKKQINGQVITGGDSIRKVIDRFRALGSDKEYVVNGYYGQIIDNIECDESIYKAVETTAGMKLFNHVVESNGIAMEILKVYNEQKLPGTFQFMPLNGLEKRHYQYPTEKHAVPLISLLKYEKKHAPAIQMVFGKTILCSDLSLMPESALNCGLACVTYEGDQNLQGVLKGGYHAPKPSILKLHRDSKEVWKEIIALEEKLVGLQTDLDQTVCRLAECERKMSQEEGKLQKFEHTCEMERIKRQSMPESLRQHNAACEQLERKIRGCKNELELMRSRENALISELDTELTNKLTQEDQEAIERLDGEIRQLRLQQQTLFNSVLEANKAKNKTENLLNSNLLPKRDELARSIEESSNWEDKTNELATCKKRIQSAEEKINHYLEETTKLDEQ</sequence>
<dbReference type="OrthoDB" id="431497at2759"/>
<evidence type="ECO:0000259" key="2">
    <source>
        <dbReference type="SMART" id="SM00968"/>
    </source>
</evidence>
<dbReference type="AlphaFoldDB" id="A0A084VJ75"/>
<evidence type="ECO:0000256" key="1">
    <source>
        <dbReference type="SAM" id="Coils"/>
    </source>
</evidence>
<dbReference type="Pfam" id="PF06470">
    <property type="entry name" value="SMC_hinge"/>
    <property type="match status" value="1"/>
</dbReference>
<dbReference type="VEuPathDB" id="VectorBase:ASIC005286"/>
<reference evidence="4" key="2">
    <citation type="submission" date="2020-05" db="UniProtKB">
        <authorList>
            <consortium name="EnsemblMetazoa"/>
        </authorList>
    </citation>
    <scope>IDENTIFICATION</scope>
</reference>
<feature type="domain" description="SMC hinge" evidence="2">
    <location>
        <begin position="405"/>
        <end position="514"/>
    </location>
</feature>
<gene>
    <name evidence="3" type="ORF">ZHAS_00005286</name>
</gene>
<dbReference type="Gene3D" id="1.20.1060.20">
    <property type="match status" value="1"/>
</dbReference>
<dbReference type="OMA" id="MIAGRTH"/>
<dbReference type="Proteomes" id="UP000030765">
    <property type="component" value="Unassembled WGS sequence"/>
</dbReference>
<dbReference type="SMART" id="SM00968">
    <property type="entry name" value="SMC_hinge"/>
    <property type="match status" value="1"/>
</dbReference>
<feature type="coiled-coil region" evidence="1">
    <location>
        <begin position="584"/>
        <end position="683"/>
    </location>
</feature>
<organism evidence="3">
    <name type="scientific">Anopheles sinensis</name>
    <name type="common">Mosquito</name>
    <dbReference type="NCBI Taxonomy" id="74873"/>
    <lineage>
        <taxon>Eukaryota</taxon>
        <taxon>Metazoa</taxon>
        <taxon>Ecdysozoa</taxon>
        <taxon>Arthropoda</taxon>
        <taxon>Hexapoda</taxon>
        <taxon>Insecta</taxon>
        <taxon>Pterygota</taxon>
        <taxon>Neoptera</taxon>
        <taxon>Endopterygota</taxon>
        <taxon>Diptera</taxon>
        <taxon>Nematocera</taxon>
        <taxon>Culicoidea</taxon>
        <taxon>Culicidae</taxon>
        <taxon>Anophelinae</taxon>
        <taxon>Anopheles</taxon>
    </lineage>
</organism>
<feature type="coiled-coil region" evidence="1">
    <location>
        <begin position="726"/>
        <end position="760"/>
    </location>
</feature>
<evidence type="ECO:0000313" key="5">
    <source>
        <dbReference type="Proteomes" id="UP000030765"/>
    </source>
</evidence>
<dbReference type="STRING" id="74873.A0A084VJ75"/>
<dbReference type="EMBL" id="KE524860">
    <property type="protein sequence ID" value="KFB38019.1"/>
    <property type="molecule type" value="Genomic_DNA"/>
</dbReference>
<reference evidence="3 5" key="1">
    <citation type="journal article" date="2014" name="BMC Genomics">
        <title>Genome sequence of Anopheles sinensis provides insight into genetics basis of mosquito competence for malaria parasites.</title>
        <authorList>
            <person name="Zhou D."/>
            <person name="Zhang D."/>
            <person name="Ding G."/>
            <person name="Shi L."/>
            <person name="Hou Q."/>
            <person name="Ye Y."/>
            <person name="Xu Y."/>
            <person name="Zhou H."/>
            <person name="Xiong C."/>
            <person name="Li S."/>
            <person name="Yu J."/>
            <person name="Hong S."/>
            <person name="Yu X."/>
            <person name="Zou P."/>
            <person name="Chen C."/>
            <person name="Chang X."/>
            <person name="Wang W."/>
            <person name="Lv Y."/>
            <person name="Sun Y."/>
            <person name="Ma L."/>
            <person name="Shen B."/>
            <person name="Zhu C."/>
        </authorList>
    </citation>
    <scope>NUCLEOTIDE SEQUENCE [LARGE SCALE GENOMIC DNA]</scope>
</reference>
<evidence type="ECO:0000313" key="3">
    <source>
        <dbReference type="EMBL" id="KFB38019.1"/>
    </source>
</evidence>
<proteinExistence type="predicted"/>
<dbReference type="InterPro" id="IPR036277">
    <property type="entry name" value="SMC_hinge_sf"/>
</dbReference>
<dbReference type="GO" id="GO:0005524">
    <property type="term" value="F:ATP binding"/>
    <property type="evidence" value="ECO:0007669"/>
    <property type="project" value="InterPro"/>
</dbReference>
<feature type="coiled-coil region" evidence="1">
    <location>
        <begin position="287"/>
        <end position="370"/>
    </location>
</feature>
<dbReference type="VEuPathDB" id="VectorBase:ASIS024427"/>
<dbReference type="PANTHER" id="PTHR43977">
    <property type="entry name" value="STRUCTURAL MAINTENANCE OF CHROMOSOMES PROTEIN 3"/>
    <property type="match status" value="1"/>
</dbReference>
<dbReference type="EnsemblMetazoa" id="ASIC005286-RA">
    <property type="protein sequence ID" value="ASIC005286-PA"/>
    <property type="gene ID" value="ASIC005286"/>
</dbReference>